<feature type="non-terminal residue" evidence="1">
    <location>
        <position position="1"/>
    </location>
</feature>
<reference evidence="1 2" key="1">
    <citation type="journal article" date="2023" name="Sci. Data">
        <title>Genome assembly of the Korean intertidal mud-creeper Batillaria attramentaria.</title>
        <authorList>
            <person name="Patra A.K."/>
            <person name="Ho P.T."/>
            <person name="Jun S."/>
            <person name="Lee S.J."/>
            <person name="Kim Y."/>
            <person name="Won Y.J."/>
        </authorList>
    </citation>
    <scope>NUCLEOTIDE SEQUENCE [LARGE SCALE GENOMIC DNA]</scope>
    <source>
        <strain evidence="1">Wonlab-2016</strain>
    </source>
</reference>
<comment type="caution">
    <text evidence="1">The sequence shown here is derived from an EMBL/GenBank/DDBJ whole genome shotgun (WGS) entry which is preliminary data.</text>
</comment>
<accession>A0ABD0JRG5</accession>
<dbReference type="EMBL" id="JACVVK020000355">
    <property type="protein sequence ID" value="KAK7477234.1"/>
    <property type="molecule type" value="Genomic_DNA"/>
</dbReference>
<protein>
    <submittedName>
        <fullName evidence="1">Uncharacterized protein</fullName>
    </submittedName>
</protein>
<dbReference type="Proteomes" id="UP001519460">
    <property type="component" value="Unassembled WGS sequence"/>
</dbReference>
<evidence type="ECO:0000313" key="1">
    <source>
        <dbReference type="EMBL" id="KAK7477234.1"/>
    </source>
</evidence>
<keyword evidence="2" id="KW-1185">Reference proteome</keyword>
<organism evidence="1 2">
    <name type="scientific">Batillaria attramentaria</name>
    <dbReference type="NCBI Taxonomy" id="370345"/>
    <lineage>
        <taxon>Eukaryota</taxon>
        <taxon>Metazoa</taxon>
        <taxon>Spiralia</taxon>
        <taxon>Lophotrochozoa</taxon>
        <taxon>Mollusca</taxon>
        <taxon>Gastropoda</taxon>
        <taxon>Caenogastropoda</taxon>
        <taxon>Sorbeoconcha</taxon>
        <taxon>Cerithioidea</taxon>
        <taxon>Batillariidae</taxon>
        <taxon>Batillaria</taxon>
    </lineage>
</organism>
<proteinExistence type="predicted"/>
<dbReference type="AlphaFoldDB" id="A0ABD0JRG5"/>
<name>A0ABD0JRG5_9CAEN</name>
<evidence type="ECO:0000313" key="2">
    <source>
        <dbReference type="Proteomes" id="UP001519460"/>
    </source>
</evidence>
<gene>
    <name evidence="1" type="ORF">BaRGS_00031545</name>
</gene>
<sequence>VRLSVYEHGREMAYVEFNGRGSNYMNWFSRDRIISSSWTDLRTQPQNYFSIEGDVRPSLERQFFINRNYGGCPNDSGWLVVLDMPDPCSWGSNTDSPVILYSKRTTFVNWNTKGKEMDLSDR</sequence>